<keyword evidence="2" id="KW-1003">Cell membrane</keyword>
<feature type="transmembrane region" description="Helical" evidence="8">
    <location>
        <begin position="423"/>
        <end position="444"/>
    </location>
</feature>
<evidence type="ECO:0000256" key="1">
    <source>
        <dbReference type="ARBA" id="ARBA00004651"/>
    </source>
</evidence>
<sequence>MGKNINIILNKKDIVDKFTISKSTIYIIFAILCVLYIWHLGYYPLFNPDEGRYAEIPREMLFSGNFITPHLNGVEYFEKPALQYWITAISMLIFGENEFAVRLFPALCALGGVFCTYYLGTKMFNRKTGLLASIILATSFLYLIIGSLNILDMPVSLFITLCMVSFYQFSVTQKSKFLYIFYASMAFGVLTKGLVAIVFAIAIAVIYAICTKQFKLIWKLFSPIGISIFLIICVPWFYLVCRDNPDFFYFFFIHEHFLRYTTTTHHRYAPAYFFIPCIILGIFPWTGFLFASVSLRKIWARLKNSFRYNQYIYLIIWFSIVFIFYSLSDSKLVPYIIPCFPPLAILIASRLANLDKDNINLKIPLIINAVIAFCIVLALTITVVKSDFITVREFMLFGSPLICVVLISNIISLVLWFRYKNAYQIIVITIISAILFSFSVQPIMTEVAEHRSGKDVAQVVNLWKNPDTLIICYQDYLQDLPFYTKSRIALYDYYGELEFGSKHESGQNWFFNKTDLLKAWQNNENVILVVPQKRKEDCLETLNIDLDKVEYKDFERYIVIKR</sequence>
<keyword evidence="12" id="KW-1185">Reference proteome</keyword>
<dbReference type="GO" id="GO:0000030">
    <property type="term" value="F:mannosyltransferase activity"/>
    <property type="evidence" value="ECO:0007669"/>
    <property type="project" value="InterPro"/>
</dbReference>
<dbReference type="GeneID" id="78507954"/>
<protein>
    <submittedName>
        <fullName evidence="11">Undecaprenyl phosphate-alpha-4-amino-4-deoxy-L-arabinose arabinosyl transferase</fullName>
        <ecNumber evidence="11">2.4.2.43</ecNumber>
    </submittedName>
</protein>
<dbReference type="EC" id="2.4.2.43" evidence="11"/>
<dbReference type="PANTHER" id="PTHR33908:SF3">
    <property type="entry name" value="UNDECAPRENYL PHOSPHATE-ALPHA-4-AMINO-4-DEOXY-L-ARABINOSE ARABINOSYL TRANSFERASE"/>
    <property type="match status" value="1"/>
</dbReference>
<dbReference type="InterPro" id="IPR003342">
    <property type="entry name" value="ArnT-like_N"/>
</dbReference>
<dbReference type="GO" id="GO:0009103">
    <property type="term" value="P:lipopolysaccharide biosynthetic process"/>
    <property type="evidence" value="ECO:0007669"/>
    <property type="project" value="UniProtKB-ARBA"/>
</dbReference>
<dbReference type="EMBL" id="LT906446">
    <property type="protein sequence ID" value="SNV04357.1"/>
    <property type="molecule type" value="Genomic_DNA"/>
</dbReference>
<feature type="transmembrane region" description="Helical" evidence="8">
    <location>
        <begin position="333"/>
        <end position="353"/>
    </location>
</feature>
<dbReference type="GO" id="GO:0010041">
    <property type="term" value="P:response to iron(III) ion"/>
    <property type="evidence" value="ECO:0007669"/>
    <property type="project" value="TreeGrafter"/>
</dbReference>
<feature type="domain" description="Aminoarabinose transferase C-terminal" evidence="10">
    <location>
        <begin position="457"/>
        <end position="535"/>
    </location>
</feature>
<evidence type="ECO:0000259" key="9">
    <source>
        <dbReference type="Pfam" id="PF02366"/>
    </source>
</evidence>
<dbReference type="GO" id="GO:0005886">
    <property type="term" value="C:plasma membrane"/>
    <property type="evidence" value="ECO:0007669"/>
    <property type="project" value="UniProtKB-SubCell"/>
</dbReference>
<dbReference type="InterPro" id="IPR040845">
    <property type="entry name" value="Arnt_C"/>
</dbReference>
<keyword evidence="5 8" id="KW-0812">Transmembrane</keyword>
<feature type="transmembrane region" description="Helical" evidence="8">
    <location>
        <begin position="365"/>
        <end position="384"/>
    </location>
</feature>
<gene>
    <name evidence="11" type="primary">arnT_1</name>
    <name evidence="11" type="ORF">SAMEA4364220_01969</name>
</gene>
<evidence type="ECO:0000256" key="5">
    <source>
        <dbReference type="ARBA" id="ARBA00022692"/>
    </source>
</evidence>
<keyword evidence="4 11" id="KW-0808">Transferase</keyword>
<dbReference type="Proteomes" id="UP000215383">
    <property type="component" value="Chromosome 1"/>
</dbReference>
<dbReference type="GO" id="GO:0006493">
    <property type="term" value="P:protein O-linked glycosylation"/>
    <property type="evidence" value="ECO:0007669"/>
    <property type="project" value="InterPro"/>
</dbReference>
<evidence type="ECO:0000313" key="11">
    <source>
        <dbReference type="EMBL" id="SNV04357.1"/>
    </source>
</evidence>
<comment type="subcellular location">
    <subcellularLocation>
        <location evidence="1">Cell membrane</location>
        <topology evidence="1">Multi-pass membrane protein</topology>
    </subcellularLocation>
</comment>
<keyword evidence="3 11" id="KW-0328">Glycosyltransferase</keyword>
<evidence type="ECO:0000259" key="10">
    <source>
        <dbReference type="Pfam" id="PF18583"/>
    </source>
</evidence>
<evidence type="ECO:0000256" key="7">
    <source>
        <dbReference type="ARBA" id="ARBA00023136"/>
    </source>
</evidence>
<dbReference type="PANTHER" id="PTHR33908">
    <property type="entry name" value="MANNOSYLTRANSFERASE YKCB-RELATED"/>
    <property type="match status" value="1"/>
</dbReference>
<dbReference type="AlphaFoldDB" id="A0A239U2W1"/>
<feature type="transmembrane region" description="Helical" evidence="8">
    <location>
        <begin position="179"/>
        <end position="209"/>
    </location>
</feature>
<dbReference type="InterPro" id="IPR050297">
    <property type="entry name" value="LipidA_mod_glycosyltrf_83"/>
</dbReference>
<keyword evidence="7 8" id="KW-0472">Membrane</keyword>
<feature type="transmembrane region" description="Helical" evidence="8">
    <location>
        <begin position="216"/>
        <end position="239"/>
    </location>
</feature>
<keyword evidence="6 8" id="KW-1133">Transmembrane helix</keyword>
<organism evidence="11 12">
    <name type="scientific">Megamonas hypermegale</name>
    <dbReference type="NCBI Taxonomy" id="158847"/>
    <lineage>
        <taxon>Bacteria</taxon>
        <taxon>Bacillati</taxon>
        <taxon>Bacillota</taxon>
        <taxon>Negativicutes</taxon>
        <taxon>Selenomonadales</taxon>
        <taxon>Selenomonadaceae</taxon>
        <taxon>Megamonas</taxon>
    </lineage>
</organism>
<feature type="domain" description="ArnT-like N-terminal" evidence="9">
    <location>
        <begin position="24"/>
        <end position="242"/>
    </location>
</feature>
<evidence type="ECO:0000256" key="2">
    <source>
        <dbReference type="ARBA" id="ARBA00022475"/>
    </source>
</evidence>
<dbReference type="Pfam" id="PF18583">
    <property type="entry name" value="Arnt_C"/>
    <property type="match status" value="1"/>
</dbReference>
<dbReference type="GO" id="GO:0103015">
    <property type="term" value="F:4-amino-4-deoxy-L-arabinose transferase activity"/>
    <property type="evidence" value="ECO:0007669"/>
    <property type="project" value="UniProtKB-EC"/>
</dbReference>
<feature type="transmembrane region" description="Helical" evidence="8">
    <location>
        <begin position="396"/>
        <end position="416"/>
    </location>
</feature>
<evidence type="ECO:0000256" key="4">
    <source>
        <dbReference type="ARBA" id="ARBA00022679"/>
    </source>
</evidence>
<evidence type="ECO:0000256" key="6">
    <source>
        <dbReference type="ARBA" id="ARBA00022989"/>
    </source>
</evidence>
<name>A0A239U2W1_9FIRM</name>
<evidence type="ECO:0000256" key="3">
    <source>
        <dbReference type="ARBA" id="ARBA00022676"/>
    </source>
</evidence>
<proteinExistence type="predicted"/>
<feature type="transmembrane region" description="Helical" evidence="8">
    <location>
        <begin position="311"/>
        <end position="327"/>
    </location>
</feature>
<feature type="transmembrane region" description="Helical" evidence="8">
    <location>
        <begin position="99"/>
        <end position="119"/>
    </location>
</feature>
<dbReference type="Pfam" id="PF02366">
    <property type="entry name" value="PMT"/>
    <property type="match status" value="1"/>
</dbReference>
<feature type="transmembrane region" description="Helical" evidence="8">
    <location>
        <begin position="20"/>
        <end position="38"/>
    </location>
</feature>
<feature type="transmembrane region" description="Helical" evidence="8">
    <location>
        <begin position="271"/>
        <end position="291"/>
    </location>
</feature>
<evidence type="ECO:0000313" key="12">
    <source>
        <dbReference type="Proteomes" id="UP000215383"/>
    </source>
</evidence>
<dbReference type="RefSeq" id="WP_231922673.1">
    <property type="nucleotide sequence ID" value="NZ_LT906446.1"/>
</dbReference>
<dbReference type="eggNOG" id="COG1807">
    <property type="taxonomic scope" value="Bacteria"/>
</dbReference>
<reference evidence="11 12" key="1">
    <citation type="submission" date="2017-06" db="EMBL/GenBank/DDBJ databases">
        <authorList>
            <consortium name="Pathogen Informatics"/>
        </authorList>
    </citation>
    <scope>NUCLEOTIDE SEQUENCE [LARGE SCALE GENOMIC DNA]</scope>
    <source>
        <strain evidence="11 12">NCTC10570</strain>
    </source>
</reference>
<accession>A0A239U2W1</accession>
<evidence type="ECO:0000256" key="8">
    <source>
        <dbReference type="SAM" id="Phobius"/>
    </source>
</evidence>